<reference evidence="2 3" key="1">
    <citation type="submission" date="2018-12" db="EMBL/GenBank/DDBJ databases">
        <authorList>
            <person name="Yang E."/>
        </authorList>
    </citation>
    <scope>NUCLEOTIDE SEQUENCE [LARGE SCALE GENOMIC DNA]</scope>
    <source>
        <strain evidence="2 3">SOD</strain>
    </source>
</reference>
<name>A0A430HF82_9BURK</name>
<comment type="caution">
    <text evidence="2">The sequence shown here is derived from an EMBL/GenBank/DDBJ whole genome shotgun (WGS) entry which is preliminary data.</text>
</comment>
<protein>
    <recommendedName>
        <fullName evidence="1">Phage tail fibre protein N-terminal domain-containing protein</fullName>
    </recommendedName>
</protein>
<sequence>MEYGVKLTAVGLAKIAAAVANKGIVKLTHMAVGDGNGNPTLPDPAQTALVREVYRGMINSLLVDANDPAVMHAELLIPSNSGDFAIHEVGVYDQDGQLFAVGNFPATWKPLAAHGSTRDMIVDLAIKVSNTANVQLVVDTQFVGATRSWVISTITRAYIIPGGTTNQLLAKVDNLDGNTKWVDPTDANVLVDVIKERQLAAAGQDTFTLSVCTTDGVAVYVEGSRQHEFQVLTGVSLKLALPLPAGTEVLFVQNEPNEPLKIPQRIKFIGYYIGQI</sequence>
<keyword evidence="3" id="KW-1185">Reference proteome</keyword>
<dbReference type="OrthoDB" id="9810174at2"/>
<dbReference type="Proteomes" id="UP000278085">
    <property type="component" value="Unassembled WGS sequence"/>
</dbReference>
<feature type="domain" description="Phage tail fibre protein N-terminal" evidence="1">
    <location>
        <begin position="3"/>
        <end position="147"/>
    </location>
</feature>
<evidence type="ECO:0000313" key="3">
    <source>
        <dbReference type="Proteomes" id="UP000278085"/>
    </source>
</evidence>
<dbReference type="PANTHER" id="PTHR35191">
    <property type="entry name" value="PROPHAGE SIDE TAIL FIBER PROTEIN HOMOLOG STFQ-RELATED"/>
    <property type="match status" value="1"/>
</dbReference>
<dbReference type="Pfam" id="PF12571">
    <property type="entry name" value="Phage_tail_fib"/>
    <property type="match status" value="1"/>
</dbReference>
<dbReference type="PANTHER" id="PTHR35191:SF1">
    <property type="entry name" value="PROPHAGE SIDE TAIL FIBER PROTEIN HOMOLOG STFQ-RELATED"/>
    <property type="match status" value="1"/>
</dbReference>
<dbReference type="InterPro" id="IPR022225">
    <property type="entry name" value="Phage_tail_fibre_N"/>
</dbReference>
<dbReference type="EMBL" id="RXLQ01000018">
    <property type="protein sequence ID" value="RSZ56152.1"/>
    <property type="molecule type" value="Genomic_DNA"/>
</dbReference>
<accession>A0A430HF82</accession>
<dbReference type="InterPro" id="IPR051934">
    <property type="entry name" value="Phage_Tail_Fiber_Structural"/>
</dbReference>
<organism evidence="2 3">
    <name type="scientific">Massilia atriviolacea</name>
    <dbReference type="NCBI Taxonomy" id="2495579"/>
    <lineage>
        <taxon>Bacteria</taxon>
        <taxon>Pseudomonadati</taxon>
        <taxon>Pseudomonadota</taxon>
        <taxon>Betaproteobacteria</taxon>
        <taxon>Burkholderiales</taxon>
        <taxon>Oxalobacteraceae</taxon>
        <taxon>Telluria group</taxon>
        <taxon>Massilia</taxon>
    </lineage>
</organism>
<gene>
    <name evidence="2" type="ORF">EJB06_26300</name>
</gene>
<evidence type="ECO:0000259" key="1">
    <source>
        <dbReference type="Pfam" id="PF12571"/>
    </source>
</evidence>
<dbReference type="RefSeq" id="WP_126076997.1">
    <property type="nucleotide sequence ID" value="NZ_CP051166.1"/>
</dbReference>
<evidence type="ECO:0000313" key="2">
    <source>
        <dbReference type="EMBL" id="RSZ56152.1"/>
    </source>
</evidence>
<dbReference type="AlphaFoldDB" id="A0A430HF82"/>
<proteinExistence type="predicted"/>